<dbReference type="GO" id="GO:0016791">
    <property type="term" value="F:phosphatase activity"/>
    <property type="evidence" value="ECO:0007669"/>
    <property type="project" value="TreeGrafter"/>
</dbReference>
<dbReference type="GO" id="GO:0005737">
    <property type="term" value="C:cytoplasm"/>
    <property type="evidence" value="ECO:0007669"/>
    <property type="project" value="TreeGrafter"/>
</dbReference>
<reference evidence="1 2" key="1">
    <citation type="submission" date="2020-08" db="EMBL/GenBank/DDBJ databases">
        <title>Genomic Encyclopedia of Type Strains, Phase IV (KMG-IV): sequencing the most valuable type-strain genomes for metagenomic binning, comparative biology and taxonomic classification.</title>
        <authorList>
            <person name="Goeker M."/>
        </authorList>
    </citation>
    <scope>NUCLEOTIDE SEQUENCE [LARGE SCALE GENOMIC DNA]</scope>
    <source>
        <strain evidence="1 2">DSM 105074</strain>
    </source>
</reference>
<dbReference type="InterPro" id="IPR013078">
    <property type="entry name" value="His_Pase_superF_clade-1"/>
</dbReference>
<dbReference type="CDD" id="cd07067">
    <property type="entry name" value="HP_PGM_like"/>
    <property type="match status" value="1"/>
</dbReference>
<dbReference type="Gene3D" id="3.40.50.1240">
    <property type="entry name" value="Phosphoglycerate mutase-like"/>
    <property type="match status" value="1"/>
</dbReference>
<dbReference type="AlphaFoldDB" id="A0A840TII1"/>
<name>A0A840TII1_9BACT</name>
<comment type="caution">
    <text evidence="1">The sequence shown here is derived from an EMBL/GenBank/DDBJ whole genome shotgun (WGS) entry which is preliminary data.</text>
</comment>
<dbReference type="EMBL" id="JACHGF010000002">
    <property type="protein sequence ID" value="MBB5283141.1"/>
    <property type="molecule type" value="Genomic_DNA"/>
</dbReference>
<protein>
    <submittedName>
        <fullName evidence="1">Broad specificity phosphatase PhoE</fullName>
    </submittedName>
</protein>
<dbReference type="PANTHER" id="PTHR48100">
    <property type="entry name" value="BROAD-SPECIFICITY PHOSPHATASE YOR283W-RELATED"/>
    <property type="match status" value="1"/>
</dbReference>
<dbReference type="RefSeq" id="WP_184172277.1">
    <property type="nucleotide sequence ID" value="NZ_JACHGF010000002.1"/>
</dbReference>
<evidence type="ECO:0000313" key="2">
    <source>
        <dbReference type="Proteomes" id="UP000557307"/>
    </source>
</evidence>
<dbReference type="SUPFAM" id="SSF53254">
    <property type="entry name" value="Phosphoglycerate mutase-like"/>
    <property type="match status" value="1"/>
</dbReference>
<proteinExistence type="predicted"/>
<dbReference type="SMART" id="SM00855">
    <property type="entry name" value="PGAM"/>
    <property type="match status" value="1"/>
</dbReference>
<accession>A0A840TII1</accession>
<organism evidence="1 2">
    <name type="scientific">Rhabdobacter roseus</name>
    <dbReference type="NCBI Taxonomy" id="1655419"/>
    <lineage>
        <taxon>Bacteria</taxon>
        <taxon>Pseudomonadati</taxon>
        <taxon>Bacteroidota</taxon>
        <taxon>Cytophagia</taxon>
        <taxon>Cytophagales</taxon>
        <taxon>Cytophagaceae</taxon>
        <taxon>Rhabdobacter</taxon>
    </lineage>
</organism>
<dbReference type="Proteomes" id="UP000557307">
    <property type="component" value="Unassembled WGS sequence"/>
</dbReference>
<sequence length="175" mass="19332">MKISSHFLRVGVLLVLWGTFTHCSTTTIYLVRHAEKAAAPAADPPLTEAGQQRARALADTLRGRGVGLIYSTNTLRTRSTAAPVADEVGVPIRPYSTDTLWEVAQLLKKVPQKTVLVVGHSNTLLPLLEQFPVKASLREIPDSDYDNLFVVTVRRRFLLPTRLSLRESTYGVLTP</sequence>
<gene>
    <name evidence="1" type="ORF">HNQ92_001267</name>
</gene>
<keyword evidence="2" id="KW-1185">Reference proteome</keyword>
<dbReference type="InterPro" id="IPR050275">
    <property type="entry name" value="PGM_Phosphatase"/>
</dbReference>
<dbReference type="PANTHER" id="PTHR48100:SF1">
    <property type="entry name" value="HISTIDINE PHOSPHATASE FAMILY PROTEIN-RELATED"/>
    <property type="match status" value="1"/>
</dbReference>
<dbReference type="InterPro" id="IPR029033">
    <property type="entry name" value="His_PPase_superfam"/>
</dbReference>
<dbReference type="Pfam" id="PF00300">
    <property type="entry name" value="His_Phos_1"/>
    <property type="match status" value="1"/>
</dbReference>
<evidence type="ECO:0000313" key="1">
    <source>
        <dbReference type="EMBL" id="MBB5283141.1"/>
    </source>
</evidence>